<dbReference type="GO" id="GO:0046654">
    <property type="term" value="P:tetrahydrofolate biosynthetic process"/>
    <property type="evidence" value="ECO:0007669"/>
    <property type="project" value="InterPro"/>
</dbReference>
<feature type="domain" description="DHFR" evidence="8">
    <location>
        <begin position="4"/>
        <end position="201"/>
    </location>
</feature>
<evidence type="ECO:0000256" key="7">
    <source>
        <dbReference type="RuleBase" id="RU004474"/>
    </source>
</evidence>
<reference evidence="9 10" key="1">
    <citation type="journal article" date="2014" name="Int. J. Syst. Evol. Microbiol.">
        <title>Complete genome sequence of Corynebacterium casei LMG S-19264T (=DSM 44701T), isolated from a smear-ripened cheese.</title>
        <authorList>
            <consortium name="US DOE Joint Genome Institute (JGI-PGF)"/>
            <person name="Walter F."/>
            <person name="Albersmeier A."/>
            <person name="Kalinowski J."/>
            <person name="Ruckert C."/>
        </authorList>
    </citation>
    <scope>NUCLEOTIDE SEQUENCE [LARGE SCALE GENOMIC DNA]</scope>
    <source>
        <strain evidence="9 10">CCM 8669</strain>
    </source>
</reference>
<dbReference type="GO" id="GO:0005829">
    <property type="term" value="C:cytosol"/>
    <property type="evidence" value="ECO:0007669"/>
    <property type="project" value="TreeGrafter"/>
</dbReference>
<dbReference type="GO" id="GO:0006730">
    <property type="term" value="P:one-carbon metabolic process"/>
    <property type="evidence" value="ECO:0007669"/>
    <property type="project" value="UniProtKB-KW"/>
</dbReference>
<dbReference type="AlphaFoldDB" id="A0A917MSH5"/>
<evidence type="ECO:0000256" key="5">
    <source>
        <dbReference type="ARBA" id="ARBA00022857"/>
    </source>
</evidence>
<keyword evidence="10" id="KW-1185">Reference proteome</keyword>
<dbReference type="GO" id="GO:0004146">
    <property type="term" value="F:dihydrofolate reductase activity"/>
    <property type="evidence" value="ECO:0007669"/>
    <property type="project" value="UniProtKB-EC"/>
</dbReference>
<dbReference type="Gene3D" id="3.40.430.10">
    <property type="entry name" value="Dihydrofolate Reductase, subunit A"/>
    <property type="match status" value="1"/>
</dbReference>
<dbReference type="SUPFAM" id="SSF53597">
    <property type="entry name" value="Dihydrofolate reductase-like"/>
    <property type="match status" value="1"/>
</dbReference>
<comment type="pathway">
    <text evidence="1">Cofactor biosynthesis; tetrahydrofolate biosynthesis; 5,6,7,8-tetrahydrofolate from 7,8-dihydrofolate: step 1/1.</text>
</comment>
<accession>A0A917MSH5</accession>
<proteinExistence type="inferred from homology"/>
<protein>
    <recommendedName>
        <fullName evidence="3">dihydrofolate reductase</fullName>
        <ecNumber evidence="3">1.5.1.3</ecNumber>
    </recommendedName>
</protein>
<evidence type="ECO:0000256" key="1">
    <source>
        <dbReference type="ARBA" id="ARBA00004903"/>
    </source>
</evidence>
<dbReference type="InterPro" id="IPR017925">
    <property type="entry name" value="DHFR_CS"/>
</dbReference>
<evidence type="ECO:0000256" key="2">
    <source>
        <dbReference type="ARBA" id="ARBA00009539"/>
    </source>
</evidence>
<dbReference type="EC" id="1.5.1.3" evidence="3"/>
<dbReference type="Proteomes" id="UP000600171">
    <property type="component" value="Unassembled WGS sequence"/>
</dbReference>
<evidence type="ECO:0000256" key="6">
    <source>
        <dbReference type="ARBA" id="ARBA00023002"/>
    </source>
</evidence>
<dbReference type="InterPro" id="IPR024072">
    <property type="entry name" value="DHFR-like_dom_sf"/>
</dbReference>
<keyword evidence="4" id="KW-0554">One-carbon metabolism</keyword>
<dbReference type="Pfam" id="PF00186">
    <property type="entry name" value="DHFR_1"/>
    <property type="match status" value="1"/>
</dbReference>
<dbReference type="PROSITE" id="PS00075">
    <property type="entry name" value="DHFR_1"/>
    <property type="match status" value="1"/>
</dbReference>
<organism evidence="9 10">
    <name type="scientific">Rothia aerolata</name>
    <dbReference type="NCBI Taxonomy" id="1812262"/>
    <lineage>
        <taxon>Bacteria</taxon>
        <taxon>Bacillati</taxon>
        <taxon>Actinomycetota</taxon>
        <taxon>Actinomycetes</taxon>
        <taxon>Micrococcales</taxon>
        <taxon>Micrococcaceae</taxon>
        <taxon>Rothia</taxon>
    </lineage>
</organism>
<evidence type="ECO:0000256" key="3">
    <source>
        <dbReference type="ARBA" id="ARBA00012856"/>
    </source>
</evidence>
<dbReference type="PANTHER" id="PTHR48069">
    <property type="entry name" value="DIHYDROFOLATE REDUCTASE"/>
    <property type="match status" value="1"/>
</dbReference>
<dbReference type="CDD" id="cd00209">
    <property type="entry name" value="DHFR"/>
    <property type="match status" value="1"/>
</dbReference>
<keyword evidence="6" id="KW-0560">Oxidoreductase</keyword>
<dbReference type="InterPro" id="IPR012259">
    <property type="entry name" value="DHFR"/>
</dbReference>
<dbReference type="GO" id="GO:0050661">
    <property type="term" value="F:NADP binding"/>
    <property type="evidence" value="ECO:0007669"/>
    <property type="project" value="InterPro"/>
</dbReference>
<gene>
    <name evidence="9" type="ORF">GCM10007359_09360</name>
</gene>
<evidence type="ECO:0000256" key="4">
    <source>
        <dbReference type="ARBA" id="ARBA00022563"/>
    </source>
</evidence>
<keyword evidence="5" id="KW-0521">NADP</keyword>
<evidence type="ECO:0000313" key="9">
    <source>
        <dbReference type="EMBL" id="GGH60807.1"/>
    </source>
</evidence>
<dbReference type="GO" id="GO:0046452">
    <property type="term" value="P:dihydrofolate metabolic process"/>
    <property type="evidence" value="ECO:0007669"/>
    <property type="project" value="TreeGrafter"/>
</dbReference>
<dbReference type="PROSITE" id="PS51330">
    <property type="entry name" value="DHFR_2"/>
    <property type="match status" value="1"/>
</dbReference>
<dbReference type="GO" id="GO:0046655">
    <property type="term" value="P:folic acid metabolic process"/>
    <property type="evidence" value="ECO:0007669"/>
    <property type="project" value="TreeGrafter"/>
</dbReference>
<dbReference type="EMBL" id="BMDC01000001">
    <property type="protein sequence ID" value="GGH60807.1"/>
    <property type="molecule type" value="Genomic_DNA"/>
</dbReference>
<dbReference type="RefSeq" id="WP_188359135.1">
    <property type="nucleotide sequence ID" value="NZ_BMDC01000001.1"/>
</dbReference>
<name>A0A917MSH5_9MICC</name>
<dbReference type="PRINTS" id="PR00070">
    <property type="entry name" value="DHFR"/>
</dbReference>
<dbReference type="PANTHER" id="PTHR48069:SF3">
    <property type="entry name" value="DIHYDROFOLATE REDUCTASE"/>
    <property type="match status" value="1"/>
</dbReference>
<comment type="caution">
    <text evidence="9">The sequence shown here is derived from an EMBL/GenBank/DDBJ whole genome shotgun (WGS) entry which is preliminary data.</text>
</comment>
<comment type="similarity">
    <text evidence="2 7">Belongs to the dihydrofolate reductase family.</text>
</comment>
<evidence type="ECO:0000313" key="10">
    <source>
        <dbReference type="Proteomes" id="UP000600171"/>
    </source>
</evidence>
<sequence>MTKILGAVWAQAANGVIGRDGTMPWYAPEDLAHFKSVTLGSPVIMGRLTWESFPARFRPLPGRLNIVVSSTVAEETEQGGTGLDGASPEKDGAVWVSSFEAALARAESESGEKVWLIGGGQLFEAILPRTDLPYVAGGRVSLVERTLFSEAADGAATAPELDTRWKLAEASSWETSEKGWIQPMTGGEKLPLGYRFETWTR</sequence>
<evidence type="ECO:0000259" key="8">
    <source>
        <dbReference type="PROSITE" id="PS51330"/>
    </source>
</evidence>
<dbReference type="InterPro" id="IPR001796">
    <property type="entry name" value="DHFR_dom"/>
</dbReference>